<dbReference type="Pfam" id="PF01195">
    <property type="entry name" value="Pept_tRNA_hydro"/>
    <property type="match status" value="1"/>
</dbReference>
<evidence type="ECO:0000256" key="3">
    <source>
        <dbReference type="ARBA" id="ARBA00022801"/>
    </source>
</evidence>
<dbReference type="GO" id="GO:0072344">
    <property type="term" value="P:rescue of stalled ribosome"/>
    <property type="evidence" value="ECO:0007669"/>
    <property type="project" value="UniProtKB-UniRule"/>
</dbReference>
<evidence type="ECO:0000256" key="4">
    <source>
        <dbReference type="ARBA" id="ARBA00022884"/>
    </source>
</evidence>
<keyword evidence="4 8" id="KW-0694">RNA-binding</keyword>
<feature type="site" description="Discriminates between blocked and unblocked aminoacyl-tRNA" evidence="8">
    <location>
        <position position="13"/>
    </location>
</feature>
<protein>
    <recommendedName>
        <fullName evidence="7 8">Peptidyl-tRNA hydrolase</fullName>
        <shortName evidence="8">Pth</shortName>
        <ecNumber evidence="1 8">3.1.1.29</ecNumber>
    </recommendedName>
</protein>
<dbReference type="EC" id="3.1.1.29" evidence="1 8"/>
<dbReference type="GO" id="GO:0005737">
    <property type="term" value="C:cytoplasm"/>
    <property type="evidence" value="ECO:0007669"/>
    <property type="project" value="UniProtKB-SubCell"/>
</dbReference>
<dbReference type="EMBL" id="QHLY01000012">
    <property type="protein sequence ID" value="PXA68106.1"/>
    <property type="molecule type" value="Genomic_DNA"/>
</dbReference>
<keyword evidence="8" id="KW-0963">Cytoplasm</keyword>
<sequence>MDENLWLVVGLGNPGPGYAGNRHNVGHMVTAVLADRMRANFKNHKANASVAEGRSFPGGPKLILAKPNSFMNLSGGPVAGLLRFYSIDVSRLIVVHDELDLPFDTLKIKVGGGHGGHNGVRDIISAAGSNEFTRIRMGIGRPPGRQNAADFVLHDFSSTERTTLPIMLEDAADAIEMIAAEGVTAAQQKFHAPPA</sequence>
<evidence type="ECO:0000256" key="2">
    <source>
        <dbReference type="ARBA" id="ARBA00022555"/>
    </source>
</evidence>
<dbReference type="GO" id="GO:0004045">
    <property type="term" value="F:peptidyl-tRNA hydrolase activity"/>
    <property type="evidence" value="ECO:0007669"/>
    <property type="project" value="UniProtKB-UniRule"/>
</dbReference>
<feature type="binding site" evidence="8">
    <location>
        <position position="70"/>
    </location>
    <ligand>
        <name>tRNA</name>
        <dbReference type="ChEBI" id="CHEBI:17843"/>
    </ligand>
</feature>
<dbReference type="Proteomes" id="UP000246722">
    <property type="component" value="Unassembled WGS sequence"/>
</dbReference>
<dbReference type="CDD" id="cd00462">
    <property type="entry name" value="PTH"/>
    <property type="match status" value="1"/>
</dbReference>
<dbReference type="HAMAP" id="MF_00083">
    <property type="entry name" value="Pept_tRNA_hydro_bact"/>
    <property type="match status" value="1"/>
</dbReference>
<dbReference type="AlphaFoldDB" id="A0A317ZNR5"/>
<comment type="similarity">
    <text evidence="5 8">Belongs to the PTH family.</text>
</comment>
<feature type="binding site" evidence="8">
    <location>
        <position position="118"/>
    </location>
    <ligand>
        <name>tRNA</name>
        <dbReference type="ChEBI" id="CHEBI:17843"/>
    </ligand>
</feature>
<dbReference type="SUPFAM" id="SSF53178">
    <property type="entry name" value="Peptidyl-tRNA hydrolase-like"/>
    <property type="match status" value="1"/>
</dbReference>
<reference evidence="9 10" key="1">
    <citation type="submission" date="2018-05" db="EMBL/GenBank/DDBJ databases">
        <title>Genetic diversity of glacier-inhabiting Cryobacterium bacteria in China and description of Cryobacterium mengkeensis sp. nov. and Arthrobacter glacialis sp. nov.</title>
        <authorList>
            <person name="Liu Q."/>
            <person name="Xin Y.-H."/>
        </authorList>
    </citation>
    <scope>NUCLEOTIDE SEQUENCE [LARGE SCALE GENOMIC DNA]</scope>
    <source>
        <strain evidence="9 10">SK-1</strain>
    </source>
</reference>
<evidence type="ECO:0000256" key="1">
    <source>
        <dbReference type="ARBA" id="ARBA00013260"/>
    </source>
</evidence>
<evidence type="ECO:0000256" key="6">
    <source>
        <dbReference type="ARBA" id="ARBA00048707"/>
    </source>
</evidence>
<dbReference type="InterPro" id="IPR018171">
    <property type="entry name" value="Pept_tRNA_hydro_CS"/>
</dbReference>
<feature type="binding site" evidence="8">
    <location>
        <position position="18"/>
    </location>
    <ligand>
        <name>tRNA</name>
        <dbReference type="ChEBI" id="CHEBI:17843"/>
    </ligand>
</feature>
<dbReference type="GO" id="GO:0000049">
    <property type="term" value="F:tRNA binding"/>
    <property type="evidence" value="ECO:0007669"/>
    <property type="project" value="UniProtKB-UniRule"/>
</dbReference>
<keyword evidence="10" id="KW-1185">Reference proteome</keyword>
<dbReference type="OrthoDB" id="9800507at2"/>
<evidence type="ECO:0000313" key="9">
    <source>
        <dbReference type="EMBL" id="PXA68106.1"/>
    </source>
</evidence>
<dbReference type="GO" id="GO:0006515">
    <property type="term" value="P:protein quality control for misfolded or incompletely synthesized proteins"/>
    <property type="evidence" value="ECO:0007669"/>
    <property type="project" value="UniProtKB-UniRule"/>
</dbReference>
<evidence type="ECO:0000256" key="5">
    <source>
        <dbReference type="ARBA" id="ARBA00038063"/>
    </source>
</evidence>
<feature type="site" description="Stabilizes the basic form of H active site to accept a proton" evidence="8">
    <location>
        <position position="97"/>
    </location>
</feature>
<evidence type="ECO:0000313" key="10">
    <source>
        <dbReference type="Proteomes" id="UP000246722"/>
    </source>
</evidence>
<organism evidence="9 10">
    <name type="scientific">Cryobacterium arcticum</name>
    <dbReference type="NCBI Taxonomy" id="670052"/>
    <lineage>
        <taxon>Bacteria</taxon>
        <taxon>Bacillati</taxon>
        <taxon>Actinomycetota</taxon>
        <taxon>Actinomycetes</taxon>
        <taxon>Micrococcales</taxon>
        <taxon>Microbacteriaceae</taxon>
        <taxon>Cryobacterium</taxon>
    </lineage>
</organism>
<comment type="function">
    <text evidence="8">Catalyzes the release of premature peptidyl moieties from peptidyl-tRNA molecules trapped in stalled 50S ribosomal subunits, and thus maintains levels of free tRNAs and 50S ribosomes.</text>
</comment>
<keyword evidence="3 8" id="KW-0378">Hydrolase</keyword>
<gene>
    <name evidence="8" type="primary">pth</name>
    <name evidence="9" type="ORF">CTB96_15840</name>
</gene>
<dbReference type="InterPro" id="IPR036416">
    <property type="entry name" value="Pept_tRNA_hydro_sf"/>
</dbReference>
<dbReference type="Gene3D" id="3.40.50.1470">
    <property type="entry name" value="Peptidyl-tRNA hydrolase"/>
    <property type="match status" value="1"/>
</dbReference>
<comment type="caution">
    <text evidence="9">The sequence shown here is derived from an EMBL/GenBank/DDBJ whole genome shotgun (WGS) entry which is preliminary data.</text>
</comment>
<comment type="subcellular location">
    <subcellularLocation>
        <location evidence="8">Cytoplasm</location>
    </subcellularLocation>
</comment>
<dbReference type="InterPro" id="IPR001328">
    <property type="entry name" value="Pept_tRNA_hydro"/>
</dbReference>
<comment type="subunit">
    <text evidence="8">Monomer.</text>
</comment>
<dbReference type="PANTHER" id="PTHR17224:SF1">
    <property type="entry name" value="PEPTIDYL-TRNA HYDROLASE"/>
    <property type="match status" value="1"/>
</dbReference>
<name>A0A317ZNR5_9MICO</name>
<proteinExistence type="inferred from homology"/>
<feature type="binding site" evidence="8">
    <location>
        <position position="72"/>
    </location>
    <ligand>
        <name>tRNA</name>
        <dbReference type="ChEBI" id="CHEBI:17843"/>
    </ligand>
</feature>
<feature type="active site" description="Proton acceptor" evidence="8">
    <location>
        <position position="23"/>
    </location>
</feature>
<comment type="catalytic activity">
    <reaction evidence="6 8">
        <text>an N-acyl-L-alpha-aminoacyl-tRNA + H2O = an N-acyl-L-amino acid + a tRNA + H(+)</text>
        <dbReference type="Rhea" id="RHEA:54448"/>
        <dbReference type="Rhea" id="RHEA-COMP:10123"/>
        <dbReference type="Rhea" id="RHEA-COMP:13883"/>
        <dbReference type="ChEBI" id="CHEBI:15377"/>
        <dbReference type="ChEBI" id="CHEBI:15378"/>
        <dbReference type="ChEBI" id="CHEBI:59874"/>
        <dbReference type="ChEBI" id="CHEBI:78442"/>
        <dbReference type="ChEBI" id="CHEBI:138191"/>
        <dbReference type="EC" id="3.1.1.29"/>
    </reaction>
</comment>
<comment type="function">
    <text evidence="8">Hydrolyzes ribosome-free peptidyl-tRNAs (with 1 or more amino acids incorporated), which drop off the ribosome during protein synthesis, or as a result of ribosome stalling.</text>
</comment>
<dbReference type="PANTHER" id="PTHR17224">
    <property type="entry name" value="PEPTIDYL-TRNA HYDROLASE"/>
    <property type="match status" value="1"/>
</dbReference>
<dbReference type="FunFam" id="3.40.50.1470:FF:000001">
    <property type="entry name" value="Peptidyl-tRNA hydrolase"/>
    <property type="match status" value="1"/>
</dbReference>
<dbReference type="NCBIfam" id="TIGR00447">
    <property type="entry name" value="pth"/>
    <property type="match status" value="1"/>
</dbReference>
<accession>A0A317ZNR5</accession>
<evidence type="ECO:0000256" key="7">
    <source>
        <dbReference type="ARBA" id="ARBA00050038"/>
    </source>
</evidence>
<dbReference type="RefSeq" id="WP_110127777.1">
    <property type="nucleotide sequence ID" value="NZ_QHLY01000012.1"/>
</dbReference>
<dbReference type="PROSITE" id="PS01196">
    <property type="entry name" value="PEPT_TRNA_HYDROL_2"/>
    <property type="match status" value="1"/>
</dbReference>
<evidence type="ECO:0000256" key="8">
    <source>
        <dbReference type="HAMAP-Rule" id="MF_00083"/>
    </source>
</evidence>
<keyword evidence="2 8" id="KW-0820">tRNA-binding</keyword>